<keyword evidence="1" id="KW-0812">Transmembrane</keyword>
<evidence type="ECO:0000313" key="2">
    <source>
        <dbReference type="EMBL" id="CAJ0586942.1"/>
    </source>
</evidence>
<dbReference type="EMBL" id="CATQJA010002709">
    <property type="protein sequence ID" value="CAJ0586942.1"/>
    <property type="molecule type" value="Genomic_DNA"/>
</dbReference>
<accession>A0AA36GIL9</accession>
<gene>
    <name evidence="2" type="ORF">MSPICULIGERA_LOCUS24922</name>
</gene>
<reference evidence="2" key="1">
    <citation type="submission" date="2023-06" db="EMBL/GenBank/DDBJ databases">
        <authorList>
            <person name="Delattre M."/>
        </authorList>
    </citation>
    <scope>NUCLEOTIDE SEQUENCE</scope>
    <source>
        <strain evidence="2">AF72</strain>
    </source>
</reference>
<name>A0AA36GIL9_9BILA</name>
<dbReference type="AlphaFoldDB" id="A0AA36GIL9"/>
<keyword evidence="1" id="KW-1133">Transmembrane helix</keyword>
<dbReference type="Proteomes" id="UP001177023">
    <property type="component" value="Unassembled WGS sequence"/>
</dbReference>
<organism evidence="2 3">
    <name type="scientific">Mesorhabditis spiculigera</name>
    <dbReference type="NCBI Taxonomy" id="96644"/>
    <lineage>
        <taxon>Eukaryota</taxon>
        <taxon>Metazoa</taxon>
        <taxon>Ecdysozoa</taxon>
        <taxon>Nematoda</taxon>
        <taxon>Chromadorea</taxon>
        <taxon>Rhabditida</taxon>
        <taxon>Rhabditina</taxon>
        <taxon>Rhabditomorpha</taxon>
        <taxon>Rhabditoidea</taxon>
        <taxon>Rhabditidae</taxon>
        <taxon>Mesorhabditinae</taxon>
        <taxon>Mesorhabditis</taxon>
    </lineage>
</organism>
<evidence type="ECO:0000313" key="3">
    <source>
        <dbReference type="Proteomes" id="UP001177023"/>
    </source>
</evidence>
<sequence length="91" mass="9884">MSSGAPSHDLEPRPVSARTNYISNLQYVTTGGAVLLFLRAFNRFISHRQRGQALVGSATCLYLTVANEFGLFPFNFFVAGKVSTSEPAADQ</sequence>
<keyword evidence="3" id="KW-1185">Reference proteome</keyword>
<evidence type="ECO:0000256" key="1">
    <source>
        <dbReference type="SAM" id="Phobius"/>
    </source>
</evidence>
<feature type="transmembrane region" description="Helical" evidence="1">
    <location>
        <begin position="20"/>
        <end position="41"/>
    </location>
</feature>
<protein>
    <submittedName>
        <fullName evidence="2">Uncharacterized protein</fullName>
    </submittedName>
</protein>
<keyword evidence="1" id="KW-0472">Membrane</keyword>
<proteinExistence type="predicted"/>
<comment type="caution">
    <text evidence="2">The sequence shown here is derived from an EMBL/GenBank/DDBJ whole genome shotgun (WGS) entry which is preliminary data.</text>
</comment>
<feature type="non-terminal residue" evidence="2">
    <location>
        <position position="91"/>
    </location>
</feature>